<dbReference type="PANTHER" id="PTHR43465:SF2">
    <property type="entry name" value="DUF1680 DOMAIN PROTEIN (AFU_ORTHOLOGUE AFUA_1G08910)"/>
    <property type="match status" value="1"/>
</dbReference>
<dbReference type="Pfam" id="PF07944">
    <property type="entry name" value="Beta-AFase-like_GH127_cat"/>
    <property type="match status" value="1"/>
</dbReference>
<dbReference type="GO" id="GO:0005975">
    <property type="term" value="P:carbohydrate metabolic process"/>
    <property type="evidence" value="ECO:0007669"/>
    <property type="project" value="InterPro"/>
</dbReference>
<proteinExistence type="predicted"/>
<feature type="domain" description="Non-reducing end beta-L-arabinofuranosidase-like GH127 catalytic" evidence="1">
    <location>
        <begin position="23"/>
        <end position="405"/>
    </location>
</feature>
<keyword evidence="5" id="KW-1185">Reference proteome</keyword>
<dbReference type="Proteomes" id="UP000292027">
    <property type="component" value="Unassembled WGS sequence"/>
</dbReference>
<sequence length="598" mass="65097">MQPSPAVPTAAAVVTLRPVSEAQVTGGFWAGRMAANRAAIPLGRERLEAAGNLGNLRIAAGEASGDAQGASFRDSDVYKWLEAVAWDGSLPDQLAELTRTITAAQREDGYLNSAMQVRGEEPYTHLWNSHELYCAGHLFQAAVAATRATGDTALLKAATRFADHLADTFGPSGRSELEGHPVIESALVELYRETGNRRYLDLAKYFVDARGHGKATKPGFDPSHYGDPAHYSDRVPVRDADSLEGHAVRAVYFATGATDVAIETDDAELLDAVRRQYDNMRRRKQHVTGAVGSRWDGEAFGDDYELPPDRAYAETCAAIGVLQWAWRLLLATGDPSYADQIELLLYNAILPAVSLEDADYFYVNTLHRWTGARGDVQRAPAYGRRPWFNCACCPPNVMRTLASLPSYLATGTAGGLQIQQYAASTLRAGSFAVEVETDYPWDGRVTVTVRDAPAGEVELALRIPEWAADATVDDKPVVAGDYARVRRVFQPGDEVVLQLPLPPRLLTSNDRVDSTRGCVAVARGPLVYALEQPDQEPGVVLEDLRLDPTAEITPARTDLLGGVTVLHARGASADLTLIPYYSWANRGLHPMRVWIPTS</sequence>
<organism evidence="4 5">
    <name type="scientific">Kribbella rubisoli</name>
    <dbReference type="NCBI Taxonomy" id="3075929"/>
    <lineage>
        <taxon>Bacteria</taxon>
        <taxon>Bacillati</taxon>
        <taxon>Actinomycetota</taxon>
        <taxon>Actinomycetes</taxon>
        <taxon>Propionibacteriales</taxon>
        <taxon>Kribbellaceae</taxon>
        <taxon>Kribbella</taxon>
    </lineage>
</organism>
<dbReference type="AlphaFoldDB" id="A0A4Q7XBL0"/>
<gene>
    <name evidence="4" type="ORF">EV645_2854</name>
</gene>
<dbReference type="SUPFAM" id="SSF48208">
    <property type="entry name" value="Six-hairpin glycosidases"/>
    <property type="match status" value="1"/>
</dbReference>
<reference evidence="4 5" key="1">
    <citation type="journal article" date="2015" name="Stand. Genomic Sci.">
        <title>Genomic Encyclopedia of Bacterial and Archaeal Type Strains, Phase III: the genomes of soil and plant-associated and newly described type strains.</title>
        <authorList>
            <person name="Whitman W.B."/>
            <person name="Woyke T."/>
            <person name="Klenk H.P."/>
            <person name="Zhou Y."/>
            <person name="Lilburn T.G."/>
            <person name="Beck B.J."/>
            <person name="De Vos P."/>
            <person name="Vandamme P."/>
            <person name="Eisen J.A."/>
            <person name="Garrity G."/>
            <person name="Hugenholtz P."/>
            <person name="Kyrpides N.C."/>
        </authorList>
    </citation>
    <scope>NUCLEOTIDE SEQUENCE [LARGE SCALE GENOMIC DNA]</scope>
    <source>
        <strain evidence="4 5">VKM Ac-2540</strain>
    </source>
</reference>
<dbReference type="InterPro" id="IPR008928">
    <property type="entry name" value="6-hairpin_glycosidase_sf"/>
</dbReference>
<evidence type="ECO:0000259" key="3">
    <source>
        <dbReference type="Pfam" id="PF20737"/>
    </source>
</evidence>
<accession>A0A4Q7XBL0</accession>
<feature type="domain" description="Non-reducing end beta-L-arabinofuranosidase-like GH127 middle" evidence="2">
    <location>
        <begin position="416"/>
        <end position="501"/>
    </location>
</feature>
<evidence type="ECO:0000313" key="4">
    <source>
        <dbReference type="EMBL" id="RZU20617.1"/>
    </source>
</evidence>
<dbReference type="OrthoDB" id="9757939at2"/>
<comment type="caution">
    <text evidence="4">The sequence shown here is derived from an EMBL/GenBank/DDBJ whole genome shotgun (WGS) entry which is preliminary data.</text>
</comment>
<dbReference type="InterPro" id="IPR049174">
    <property type="entry name" value="Beta-AFase-like"/>
</dbReference>
<feature type="domain" description="Non-reducing end beta-L-arabinofuranosidase-like GH127 C-terminal" evidence="3">
    <location>
        <begin position="503"/>
        <end position="596"/>
    </location>
</feature>
<dbReference type="Pfam" id="PF20737">
    <property type="entry name" value="Glyco_hydro127C"/>
    <property type="match status" value="1"/>
</dbReference>
<dbReference type="InterPro" id="IPR049049">
    <property type="entry name" value="Beta-AFase-like_GH127_C"/>
</dbReference>
<evidence type="ECO:0000259" key="2">
    <source>
        <dbReference type="Pfam" id="PF20736"/>
    </source>
</evidence>
<dbReference type="InterPro" id="IPR012878">
    <property type="entry name" value="Beta-AFase-like_GH127_cat"/>
</dbReference>
<dbReference type="InterPro" id="IPR049046">
    <property type="entry name" value="Beta-AFase-like_GH127_middle"/>
</dbReference>
<dbReference type="Pfam" id="PF20736">
    <property type="entry name" value="Glyco_hydro127M"/>
    <property type="match status" value="1"/>
</dbReference>
<dbReference type="RefSeq" id="WP_130443370.1">
    <property type="nucleotide sequence ID" value="NZ_SHKR01000011.1"/>
</dbReference>
<evidence type="ECO:0008006" key="6">
    <source>
        <dbReference type="Google" id="ProtNLM"/>
    </source>
</evidence>
<evidence type="ECO:0000259" key="1">
    <source>
        <dbReference type="Pfam" id="PF07944"/>
    </source>
</evidence>
<dbReference type="PANTHER" id="PTHR43465">
    <property type="entry name" value="DUF1680 DOMAIN PROTEIN (AFU_ORTHOLOGUE AFUA_1G08910)"/>
    <property type="match status" value="1"/>
</dbReference>
<evidence type="ECO:0000313" key="5">
    <source>
        <dbReference type="Proteomes" id="UP000292027"/>
    </source>
</evidence>
<protein>
    <recommendedName>
        <fullName evidence="6">Glycoside hydrolase family 127 protein</fullName>
    </recommendedName>
</protein>
<name>A0A4Q7XBL0_9ACTN</name>
<dbReference type="EMBL" id="SHKR01000011">
    <property type="protein sequence ID" value="RZU20617.1"/>
    <property type="molecule type" value="Genomic_DNA"/>
</dbReference>